<feature type="transmembrane region" description="Helical" evidence="9">
    <location>
        <begin position="253"/>
        <end position="275"/>
    </location>
</feature>
<dbReference type="GO" id="GO:0005459">
    <property type="term" value="F:UDP-galactose transmembrane transporter activity"/>
    <property type="evidence" value="ECO:0007669"/>
    <property type="project" value="TreeGrafter"/>
</dbReference>
<comment type="subcellular location">
    <subcellularLocation>
        <location evidence="1">Endoplasmic reticulum membrane</location>
        <topology evidence="1">Multi-pass membrane protein</topology>
    </subcellularLocation>
</comment>
<dbReference type="GO" id="GO:0000139">
    <property type="term" value="C:Golgi membrane"/>
    <property type="evidence" value="ECO:0007669"/>
    <property type="project" value="TreeGrafter"/>
</dbReference>
<accession>A0A914UKS6</accession>
<dbReference type="Pfam" id="PF08449">
    <property type="entry name" value="UAA"/>
    <property type="match status" value="1"/>
</dbReference>
<name>A0A914UKS6_9BILA</name>
<keyword evidence="7 9" id="KW-0472">Membrane</keyword>
<feature type="compositionally biased region" description="Basic and acidic residues" evidence="8">
    <location>
        <begin position="7"/>
        <end position="19"/>
    </location>
</feature>
<dbReference type="AlphaFoldDB" id="A0A914UKS6"/>
<evidence type="ECO:0000256" key="5">
    <source>
        <dbReference type="ARBA" id="ARBA00022824"/>
    </source>
</evidence>
<evidence type="ECO:0000256" key="3">
    <source>
        <dbReference type="ARBA" id="ARBA00022448"/>
    </source>
</evidence>
<evidence type="ECO:0000256" key="4">
    <source>
        <dbReference type="ARBA" id="ARBA00022692"/>
    </source>
</evidence>
<protein>
    <submittedName>
        <fullName evidence="11">Solute carrier family 35 member B1</fullName>
    </submittedName>
</protein>
<keyword evidence="6 9" id="KW-1133">Transmembrane helix</keyword>
<comment type="similarity">
    <text evidence="2">Belongs to the nucleotide-sugar transporter family. SLC35B subfamily.</text>
</comment>
<organism evidence="10 11">
    <name type="scientific">Plectus sambesii</name>
    <dbReference type="NCBI Taxonomy" id="2011161"/>
    <lineage>
        <taxon>Eukaryota</taxon>
        <taxon>Metazoa</taxon>
        <taxon>Ecdysozoa</taxon>
        <taxon>Nematoda</taxon>
        <taxon>Chromadorea</taxon>
        <taxon>Plectida</taxon>
        <taxon>Plectina</taxon>
        <taxon>Plectoidea</taxon>
        <taxon>Plectidae</taxon>
        <taxon>Plectus</taxon>
    </lineage>
</organism>
<evidence type="ECO:0000256" key="9">
    <source>
        <dbReference type="SAM" id="Phobius"/>
    </source>
</evidence>
<evidence type="ECO:0000313" key="11">
    <source>
        <dbReference type="WBParaSite" id="PSAMB.scaffold1082size36158.g10898.t1"/>
    </source>
</evidence>
<dbReference type="InterPro" id="IPR013657">
    <property type="entry name" value="SCL35B1-4/HUT1"/>
</dbReference>
<dbReference type="Proteomes" id="UP000887566">
    <property type="component" value="Unplaced"/>
</dbReference>
<feature type="transmembrane region" description="Helical" evidence="9">
    <location>
        <begin position="57"/>
        <end position="74"/>
    </location>
</feature>
<dbReference type="GO" id="GO:0005789">
    <property type="term" value="C:endoplasmic reticulum membrane"/>
    <property type="evidence" value="ECO:0007669"/>
    <property type="project" value="UniProtKB-SubCell"/>
</dbReference>
<evidence type="ECO:0000313" key="10">
    <source>
        <dbReference type="Proteomes" id="UP000887566"/>
    </source>
</evidence>
<feature type="transmembrane region" description="Helical" evidence="9">
    <location>
        <begin position="313"/>
        <end position="331"/>
    </location>
</feature>
<evidence type="ECO:0000256" key="6">
    <source>
        <dbReference type="ARBA" id="ARBA00022989"/>
    </source>
</evidence>
<dbReference type="InterPro" id="IPR037185">
    <property type="entry name" value="EmrE-like"/>
</dbReference>
<evidence type="ECO:0000256" key="8">
    <source>
        <dbReference type="SAM" id="MobiDB-lite"/>
    </source>
</evidence>
<feature type="transmembrane region" description="Helical" evidence="9">
    <location>
        <begin position="127"/>
        <end position="143"/>
    </location>
</feature>
<evidence type="ECO:0000256" key="1">
    <source>
        <dbReference type="ARBA" id="ARBA00004477"/>
    </source>
</evidence>
<feature type="transmembrane region" description="Helical" evidence="9">
    <location>
        <begin position="150"/>
        <end position="172"/>
    </location>
</feature>
<evidence type="ECO:0000256" key="2">
    <source>
        <dbReference type="ARBA" id="ARBA00010694"/>
    </source>
</evidence>
<dbReference type="SUPFAM" id="SSF103481">
    <property type="entry name" value="Multidrug resistance efflux transporter EmrE"/>
    <property type="match status" value="1"/>
</dbReference>
<reference evidence="11" key="1">
    <citation type="submission" date="2022-11" db="UniProtKB">
        <authorList>
            <consortium name="WormBaseParasite"/>
        </authorList>
    </citation>
    <scope>IDENTIFICATION</scope>
</reference>
<dbReference type="GO" id="GO:0005460">
    <property type="term" value="F:UDP-glucose transmembrane transporter activity"/>
    <property type="evidence" value="ECO:0007669"/>
    <property type="project" value="TreeGrafter"/>
</dbReference>
<dbReference type="PANTHER" id="PTHR10778">
    <property type="entry name" value="SOLUTE CARRIER FAMILY 35 MEMBER B"/>
    <property type="match status" value="1"/>
</dbReference>
<evidence type="ECO:0000256" key="7">
    <source>
        <dbReference type="ARBA" id="ARBA00023136"/>
    </source>
</evidence>
<feature type="transmembrane region" description="Helical" evidence="9">
    <location>
        <begin position="184"/>
        <end position="206"/>
    </location>
</feature>
<feature type="transmembrane region" description="Helical" evidence="9">
    <location>
        <begin position="227"/>
        <end position="247"/>
    </location>
</feature>
<sequence>MASARHRSADSKMPMDRNESSVSGNGRVAATVHEKMNAKGHGEVARGHEGGSTLKNALNLMFCAGGILICYFYFGLAQESITKSRYGEKKEKFVYTQALVFIQCVINAIFALIMMRVQKQGHDNTPWYLYALCAFSYLAAMITSNHSLQFVAYPTQVAFVCMIVAGVAMFLYKDGETKSPTQHFSIGFGEILLLISLAMDGTTGAIQERIRAAFHFKSHNMMLRMNVWSTIYLLVGLVATGELFGFVDFIQQYPYVLANMFGLSVASALGQYFIFKTVSDFGPLPCSIITTTRKLFTILASVILFQNPMTSRQWYGTLIVFIGLGLDGAFGKTKNTKPGQKDGTKI</sequence>
<proteinExistence type="inferred from homology"/>
<keyword evidence="4 9" id="KW-0812">Transmembrane</keyword>
<keyword evidence="3" id="KW-0813">Transport</keyword>
<feature type="region of interest" description="Disordered" evidence="8">
    <location>
        <begin position="1"/>
        <end position="24"/>
    </location>
</feature>
<dbReference type="PANTHER" id="PTHR10778:SF10">
    <property type="entry name" value="SOLUTE CARRIER FAMILY 35 MEMBER B1"/>
    <property type="match status" value="1"/>
</dbReference>
<dbReference type="WBParaSite" id="PSAMB.scaffold1082size36158.g10898.t1">
    <property type="protein sequence ID" value="PSAMB.scaffold1082size36158.g10898.t1"/>
    <property type="gene ID" value="PSAMB.scaffold1082size36158.g10898"/>
</dbReference>
<keyword evidence="5" id="KW-0256">Endoplasmic reticulum</keyword>
<keyword evidence="10" id="KW-1185">Reference proteome</keyword>
<feature type="transmembrane region" description="Helical" evidence="9">
    <location>
        <begin position="94"/>
        <end position="115"/>
    </location>
</feature>